<organism evidence="2 3">
    <name type="scientific">Geranomyces variabilis</name>
    <dbReference type="NCBI Taxonomy" id="109894"/>
    <lineage>
        <taxon>Eukaryota</taxon>
        <taxon>Fungi</taxon>
        <taxon>Fungi incertae sedis</taxon>
        <taxon>Chytridiomycota</taxon>
        <taxon>Chytridiomycota incertae sedis</taxon>
        <taxon>Chytridiomycetes</taxon>
        <taxon>Spizellomycetales</taxon>
        <taxon>Powellomycetaceae</taxon>
        <taxon>Geranomyces</taxon>
    </lineage>
</organism>
<dbReference type="AlphaFoldDB" id="A0AAD5XQ59"/>
<protein>
    <submittedName>
        <fullName evidence="2">Uncharacterized protein</fullName>
    </submittedName>
</protein>
<accession>A0AAD5XQ59</accession>
<dbReference type="Proteomes" id="UP001212152">
    <property type="component" value="Unassembled WGS sequence"/>
</dbReference>
<sequence>MQPQIGNAPALAAQQQGRQPYQTLTYLPEAVPAFFLLCNIISSDPLFVAYQRLVTALDAEFGSIEHVDSWQAFYFDAFALANGIIDAGFHESDPHNDHKIPANWARLYLNEEHDNRCKDDSNEDLYVSVVRIPLPTSMPPGAASGTADSSLILACFSRTTHFGGHNTEKLGGYCTEQVPWNFDLQVTAEIPDGGLDRTVVYTCREGRDWRHDFSEHQFAERQSALVELSHIIGLPLSSLMEFMTLSFFDYHDWLRTSEPGIAVPPLRRTAISAPPVVENVELGTIVPREWAQMFSDSTPLSDATLSALDRMRQTLSKYPSACLGVWLALRGRVCHLQAKPYLDNFKDIYDWLLNSHTLLVDEEAFDAARWVEENVIITAYTNLEDLALGCADYFRTDFRFRTGDPKITFCIASDYPSDDCYDWQYHDDDREGTLTWEMVGEHRTTLILGFCATDIMDAANWAVTVKLHSRNPDAHEHSQIPQMNQDDDRRGVHLAVGSCPSCRRKKADDPNLPRWQSGAVVSHLSDLWRMVDPISVWKTQQRFALMLIALTLCFVTKSDGPGVGGRTEEEDMDMDEAEDQDDGSVSEGEYELLLEDYLTIPGIPRHLRQLVKAK</sequence>
<name>A0AAD5XQ59_9FUNG</name>
<gene>
    <name evidence="2" type="ORF">HDU87_004198</name>
</gene>
<feature type="region of interest" description="Disordered" evidence="1">
    <location>
        <begin position="560"/>
        <end position="586"/>
    </location>
</feature>
<reference evidence="2" key="1">
    <citation type="submission" date="2020-05" db="EMBL/GenBank/DDBJ databases">
        <title>Phylogenomic resolution of chytrid fungi.</title>
        <authorList>
            <person name="Stajich J.E."/>
            <person name="Amses K."/>
            <person name="Simmons R."/>
            <person name="Seto K."/>
            <person name="Myers J."/>
            <person name="Bonds A."/>
            <person name="Quandt C.A."/>
            <person name="Barry K."/>
            <person name="Liu P."/>
            <person name="Grigoriev I."/>
            <person name="Longcore J.E."/>
            <person name="James T.Y."/>
        </authorList>
    </citation>
    <scope>NUCLEOTIDE SEQUENCE</scope>
    <source>
        <strain evidence="2">JEL0379</strain>
    </source>
</reference>
<evidence type="ECO:0000313" key="3">
    <source>
        <dbReference type="Proteomes" id="UP001212152"/>
    </source>
</evidence>
<evidence type="ECO:0000313" key="2">
    <source>
        <dbReference type="EMBL" id="KAJ3177916.1"/>
    </source>
</evidence>
<dbReference type="EMBL" id="JADGJQ010000030">
    <property type="protein sequence ID" value="KAJ3177916.1"/>
    <property type="molecule type" value="Genomic_DNA"/>
</dbReference>
<keyword evidence="3" id="KW-1185">Reference proteome</keyword>
<proteinExistence type="predicted"/>
<feature type="compositionally biased region" description="Acidic residues" evidence="1">
    <location>
        <begin position="568"/>
        <end position="586"/>
    </location>
</feature>
<evidence type="ECO:0000256" key="1">
    <source>
        <dbReference type="SAM" id="MobiDB-lite"/>
    </source>
</evidence>
<comment type="caution">
    <text evidence="2">The sequence shown here is derived from an EMBL/GenBank/DDBJ whole genome shotgun (WGS) entry which is preliminary data.</text>
</comment>